<dbReference type="EMBL" id="OZ004254">
    <property type="protein sequence ID" value="CAK7895554.1"/>
    <property type="molecule type" value="Genomic_DNA"/>
</dbReference>
<proteinExistence type="predicted"/>
<evidence type="ECO:0000313" key="3">
    <source>
        <dbReference type="Proteomes" id="UP001497600"/>
    </source>
</evidence>
<name>A0ABP0EB66_9ASCO</name>
<protein>
    <submittedName>
        <fullName evidence="2">Protein Ecm18p</fullName>
    </submittedName>
</protein>
<dbReference type="Pfam" id="PF00561">
    <property type="entry name" value="Abhydrolase_1"/>
    <property type="match status" value="1"/>
</dbReference>
<evidence type="ECO:0000259" key="1">
    <source>
        <dbReference type="Pfam" id="PF00561"/>
    </source>
</evidence>
<dbReference type="SUPFAM" id="SSF53474">
    <property type="entry name" value="alpha/beta-Hydrolases"/>
    <property type="match status" value="1"/>
</dbReference>
<dbReference type="InterPro" id="IPR000073">
    <property type="entry name" value="AB_hydrolase_1"/>
</dbReference>
<dbReference type="InterPro" id="IPR029058">
    <property type="entry name" value="AB_hydrolase_fold"/>
</dbReference>
<organism evidence="2 3">
    <name type="scientific">[Candida] anglica</name>
    <dbReference type="NCBI Taxonomy" id="148631"/>
    <lineage>
        <taxon>Eukaryota</taxon>
        <taxon>Fungi</taxon>
        <taxon>Dikarya</taxon>
        <taxon>Ascomycota</taxon>
        <taxon>Saccharomycotina</taxon>
        <taxon>Pichiomycetes</taxon>
        <taxon>Debaryomycetaceae</taxon>
        <taxon>Kurtzmaniella</taxon>
    </lineage>
</organism>
<dbReference type="Gene3D" id="3.40.50.1820">
    <property type="entry name" value="alpha/beta hydrolase"/>
    <property type="match status" value="1"/>
</dbReference>
<dbReference type="Proteomes" id="UP001497600">
    <property type="component" value="Chromosome B"/>
</dbReference>
<dbReference type="PANTHER" id="PTHR42886">
    <property type="entry name" value="RE40534P-RELATED"/>
    <property type="match status" value="1"/>
</dbReference>
<gene>
    <name evidence="2" type="primary">ECM18</name>
    <name evidence="2" type="ORF">CAAN4_B00848</name>
</gene>
<evidence type="ECO:0000313" key="2">
    <source>
        <dbReference type="EMBL" id="CAK7895554.1"/>
    </source>
</evidence>
<feature type="domain" description="AB hydrolase-1" evidence="1">
    <location>
        <begin position="122"/>
        <end position="290"/>
    </location>
</feature>
<keyword evidence="3" id="KW-1185">Reference proteome</keyword>
<sequence>MLKVGGFPATKVGIHIAQRHLSYSRRIWNKTQFRLPGSYKPNKDVIHKLPFVTCLKIWFKSLQPNRLRDLQGELLDYMISSDLQENANIKRVQTQVPINDDKTIFMNEVTLELKQNEGKPTKHVVFIHGYGAALGCFARNFQLINLLNDDKFNYKIHFLDNISFGLSSNPKSESINLTSMTIPKCVSIKLNDPDPTDPKKLYNKYYKLIDSYDLNVDEFVEYKKKFIPILKDLETYYTSAIDQWRINSGIKKIDYLVGHSYGGYWSGSYAVKYPKNLETLILLSPVGVERHMQAVTNPILYPGGPQKGPVQTLTPSLDPRSFHFLSRLPILSSKHIRNWYYYQPYLPRLLKWLGPWGVSKYYSMWYMKLFKINKLISKQGGAKKVFKSSNDLVYGTNKECHLLIEYLYNNMSKGSVSDIYIKNLLTPSTVSKWPLYDKFTEHFRSTENETTFKMHLIYGQFDFMNSEAGRHLVDQVNTLTKTKIASYHETDEGGHNLYLDNPFQMNHQLQQIITNKL</sequence>
<accession>A0ABP0EB66</accession>
<dbReference type="PANTHER" id="PTHR42886:SF23">
    <property type="entry name" value="1-ACYLGLYCEROL-3-PHOSPHATE O-ACYLTRANSFERASE ICT1-RELATED"/>
    <property type="match status" value="1"/>
</dbReference>
<reference evidence="2 3" key="1">
    <citation type="submission" date="2024-01" db="EMBL/GenBank/DDBJ databases">
        <authorList>
            <consortium name="Genoscope - CEA"/>
            <person name="William W."/>
        </authorList>
    </citation>
    <scope>NUCLEOTIDE SEQUENCE [LARGE SCALE GENOMIC DNA]</scope>
    <source>
        <strain evidence="2 3">29B2s-10</strain>
    </source>
</reference>